<feature type="compositionally biased region" description="Basic and acidic residues" evidence="1">
    <location>
        <begin position="177"/>
        <end position="187"/>
    </location>
</feature>
<keyword evidence="4" id="KW-1185">Reference proteome</keyword>
<proteinExistence type="predicted"/>
<organism evidence="3 4">
    <name type="scientific">Merluccius polli</name>
    <name type="common">Benguela hake</name>
    <name type="synonym">Merluccius cadenati</name>
    <dbReference type="NCBI Taxonomy" id="89951"/>
    <lineage>
        <taxon>Eukaryota</taxon>
        <taxon>Metazoa</taxon>
        <taxon>Chordata</taxon>
        <taxon>Craniata</taxon>
        <taxon>Vertebrata</taxon>
        <taxon>Euteleostomi</taxon>
        <taxon>Actinopterygii</taxon>
        <taxon>Neopterygii</taxon>
        <taxon>Teleostei</taxon>
        <taxon>Neoteleostei</taxon>
        <taxon>Acanthomorphata</taxon>
        <taxon>Zeiogadaria</taxon>
        <taxon>Gadariae</taxon>
        <taxon>Gadiformes</taxon>
        <taxon>Gadoidei</taxon>
        <taxon>Merlucciidae</taxon>
        <taxon>Merluccius</taxon>
    </lineage>
</organism>
<evidence type="ECO:0000313" key="4">
    <source>
        <dbReference type="Proteomes" id="UP001174136"/>
    </source>
</evidence>
<evidence type="ECO:0000313" key="3">
    <source>
        <dbReference type="EMBL" id="KAK0149544.1"/>
    </source>
</evidence>
<reference evidence="3" key="1">
    <citation type="journal article" date="2023" name="Front. Mar. Sci.">
        <title>A new Merluccius polli reference genome to investigate the effects of global change in West African waters.</title>
        <authorList>
            <person name="Mateo J.L."/>
            <person name="Blanco-Fernandez C."/>
            <person name="Garcia-Vazquez E."/>
            <person name="Machado-Schiaffino G."/>
        </authorList>
    </citation>
    <scope>NUCLEOTIDE SEQUENCE</scope>
    <source>
        <strain evidence="3">C29</strain>
        <tissue evidence="3">Fin</tissue>
    </source>
</reference>
<feature type="region of interest" description="Disordered" evidence="1">
    <location>
        <begin position="164"/>
        <end position="201"/>
    </location>
</feature>
<dbReference type="Proteomes" id="UP001174136">
    <property type="component" value="Unassembled WGS sequence"/>
</dbReference>
<gene>
    <name evidence="3" type="ORF">N1851_009715</name>
</gene>
<name>A0AA47N0N7_MERPO</name>
<evidence type="ECO:0000256" key="2">
    <source>
        <dbReference type="SAM" id="Phobius"/>
    </source>
</evidence>
<keyword evidence="2" id="KW-0472">Membrane</keyword>
<keyword evidence="2" id="KW-1133">Transmembrane helix</keyword>
<protein>
    <submittedName>
        <fullName evidence="3">Uncharacterized protein</fullName>
    </submittedName>
</protein>
<comment type="caution">
    <text evidence="3">The sequence shown here is derived from an EMBL/GenBank/DDBJ whole genome shotgun (WGS) entry which is preliminary data.</text>
</comment>
<evidence type="ECO:0000256" key="1">
    <source>
        <dbReference type="SAM" id="MobiDB-lite"/>
    </source>
</evidence>
<dbReference type="AlphaFoldDB" id="A0AA47N0N7"/>
<feature type="transmembrane region" description="Helical" evidence="2">
    <location>
        <begin position="12"/>
        <end position="33"/>
    </location>
</feature>
<sequence length="201" mass="22419">MLSIEGRVVIPPAAHLVNFTTALAALFACFYVFNLEYQVEASTTLEFVQRINPDSTKCSAKEQMSQKTGRVVKRKTSYMNPHGSNWDLGLKGQARGHRLSFQRNWASAVRGTALWSGVTVLSGRNAVQRAPREARAHRMRASNFPVSVTTAPKPHKKAQVITANQRLSFSPHVNTAQHRDKKADPLSRRGKKTQAVEDREP</sequence>
<dbReference type="EMBL" id="JAOPHQ010001738">
    <property type="protein sequence ID" value="KAK0149544.1"/>
    <property type="molecule type" value="Genomic_DNA"/>
</dbReference>
<feature type="compositionally biased region" description="Polar residues" evidence="1">
    <location>
        <begin position="164"/>
        <end position="176"/>
    </location>
</feature>
<keyword evidence="2" id="KW-0812">Transmembrane</keyword>
<accession>A0AA47N0N7</accession>
<dbReference type="PROSITE" id="PS51257">
    <property type="entry name" value="PROKAR_LIPOPROTEIN"/>
    <property type="match status" value="1"/>
</dbReference>